<feature type="compositionally biased region" description="Basic residues" evidence="4">
    <location>
        <begin position="305"/>
        <end position="325"/>
    </location>
</feature>
<dbReference type="Pfam" id="PF02735">
    <property type="entry name" value="Ku"/>
    <property type="match status" value="1"/>
</dbReference>
<evidence type="ECO:0000259" key="5">
    <source>
        <dbReference type="SMART" id="SM00559"/>
    </source>
</evidence>
<dbReference type="GO" id="GO:0006303">
    <property type="term" value="P:double-strand break repair via nonhomologous end joining"/>
    <property type="evidence" value="ECO:0007669"/>
    <property type="project" value="UniProtKB-UniRule"/>
</dbReference>
<reference evidence="6 7" key="1">
    <citation type="journal article" date="2021" name="Front. Microbiol.">
        <title>Bacterial Transformation of Aromatic Monomers in Softwood Black Liquor.</title>
        <authorList>
            <person name="Navas L.E."/>
            <person name="Dexter G."/>
            <person name="Liu J."/>
            <person name="Levy-Booth D."/>
            <person name="Cho M."/>
            <person name="Jang S.K."/>
            <person name="Mansfield S.D."/>
            <person name="Renneckar S."/>
            <person name="Mohn W.W."/>
            <person name="Eltis L.D."/>
        </authorList>
    </citation>
    <scope>NUCLEOTIDE SEQUENCE [LARGE SCALE GENOMIC DNA]</scope>
    <source>
        <strain evidence="6 7">GD02</strain>
    </source>
</reference>
<evidence type="ECO:0000313" key="7">
    <source>
        <dbReference type="Proteomes" id="UP001162740"/>
    </source>
</evidence>
<dbReference type="HAMAP" id="MF_01875">
    <property type="entry name" value="Prokaryotic_Ku"/>
    <property type="match status" value="1"/>
</dbReference>
<dbReference type="RefSeq" id="WP_229581967.1">
    <property type="nucleotide sequence ID" value="NZ_CP083974.1"/>
</dbReference>
<dbReference type="GO" id="GO:0006310">
    <property type="term" value="P:DNA recombination"/>
    <property type="evidence" value="ECO:0007669"/>
    <property type="project" value="UniProtKB-KW"/>
</dbReference>
<keyword evidence="3" id="KW-0234">DNA repair</keyword>
<dbReference type="SMART" id="SM00559">
    <property type="entry name" value="Ku78"/>
    <property type="match status" value="1"/>
</dbReference>
<comment type="function">
    <text evidence="3">With LigD forms a non-homologous end joining (NHEJ) DNA repair enzyme, which repairs dsDNA breaks with reduced fidelity. Binds linear dsDNA with 5'- and 3'- overhangs but not closed circular dsDNA nor ssDNA. Recruits and stimulates the ligase activity of LigD.</text>
</comment>
<feature type="compositionally biased region" description="Low complexity" evidence="4">
    <location>
        <begin position="261"/>
        <end position="272"/>
    </location>
</feature>
<dbReference type="PIRSF" id="PIRSF006493">
    <property type="entry name" value="Prok_Ku"/>
    <property type="match status" value="1"/>
</dbReference>
<feature type="region of interest" description="Disordered" evidence="4">
    <location>
        <begin position="257"/>
        <end position="351"/>
    </location>
</feature>
<keyword evidence="1 3" id="KW-0238">DNA-binding</keyword>
<dbReference type="SUPFAM" id="SSF100939">
    <property type="entry name" value="SPOC domain-like"/>
    <property type="match status" value="1"/>
</dbReference>
<dbReference type="AlphaFoldDB" id="A0AA46X1R1"/>
<dbReference type="InterPro" id="IPR016194">
    <property type="entry name" value="SPOC-like_C_dom_sf"/>
</dbReference>
<dbReference type="EMBL" id="CP083974">
    <property type="protein sequence ID" value="UZF47281.1"/>
    <property type="molecule type" value="Genomic_DNA"/>
</dbReference>
<dbReference type="CDD" id="cd00789">
    <property type="entry name" value="KU_like"/>
    <property type="match status" value="1"/>
</dbReference>
<evidence type="ECO:0000313" key="6">
    <source>
        <dbReference type="EMBL" id="UZF47281.1"/>
    </source>
</evidence>
<proteinExistence type="inferred from homology"/>
<name>A0AA46X1R1_RHORH</name>
<dbReference type="Gene3D" id="2.40.290.10">
    <property type="match status" value="1"/>
</dbReference>
<dbReference type="GO" id="GO:0003690">
    <property type="term" value="F:double-stranded DNA binding"/>
    <property type="evidence" value="ECO:0007669"/>
    <property type="project" value="UniProtKB-UniRule"/>
</dbReference>
<protein>
    <recommendedName>
        <fullName evidence="3">Non-homologous end joining protein Ku</fullName>
    </recommendedName>
</protein>
<dbReference type="FunFam" id="2.40.290.10:FF:000004">
    <property type="entry name" value="Non-homologous end joining protein Ku"/>
    <property type="match status" value="1"/>
</dbReference>
<dbReference type="InterPro" id="IPR009187">
    <property type="entry name" value="Prok_Ku"/>
</dbReference>
<dbReference type="InterPro" id="IPR006164">
    <property type="entry name" value="DNA_bd_Ku70/Ku80"/>
</dbReference>
<evidence type="ECO:0000256" key="3">
    <source>
        <dbReference type="HAMAP-Rule" id="MF_01875"/>
    </source>
</evidence>
<evidence type="ECO:0000256" key="1">
    <source>
        <dbReference type="ARBA" id="ARBA00023125"/>
    </source>
</evidence>
<comment type="subunit">
    <text evidence="3">Homodimer. Interacts with LigD.</text>
</comment>
<dbReference type="PANTHER" id="PTHR41251">
    <property type="entry name" value="NON-HOMOLOGOUS END JOINING PROTEIN KU"/>
    <property type="match status" value="1"/>
</dbReference>
<organism evidence="6 7">
    <name type="scientific">Rhodococcus rhodochrous</name>
    <dbReference type="NCBI Taxonomy" id="1829"/>
    <lineage>
        <taxon>Bacteria</taxon>
        <taxon>Bacillati</taxon>
        <taxon>Actinomycetota</taxon>
        <taxon>Actinomycetes</taxon>
        <taxon>Mycobacteriales</taxon>
        <taxon>Nocardiaceae</taxon>
        <taxon>Rhodococcus</taxon>
    </lineage>
</organism>
<gene>
    <name evidence="3" type="primary">ku</name>
    <name evidence="6" type="ORF">KUM34_011825</name>
</gene>
<evidence type="ECO:0000256" key="4">
    <source>
        <dbReference type="SAM" id="MobiDB-lite"/>
    </source>
</evidence>
<keyword evidence="2 3" id="KW-0233">DNA recombination</keyword>
<sequence length="351" mass="38471">MRSIWKGSLAFGLVNVPVKVYSATESHDISFHQVHAKDGGRIKYQRVCTECGEVVPYQDIDKAYDSEDGERLVLTDEDFDKLPAAEKHEIPVLQFVPTEQIDPILFEKSYYLEPDSSSPKAYGLLAATLEQSDRTALVHFTLRQRTRLAALRTRDGLLILQTLLWPDEVRAAEFESLDDIEKPKQRELAMAETLVESMSDDFDPTEFTDEYQVELRTLIDEALARGGEKVFQVAEPDTDEEDAEVLDLVAALQRSVDAAGKKVPSGSSSGGKKSSKDDDEDEDEGAKKKAPAKKTASKSTASKSTAKKSPAKKSPAKKSTAKKTASKSAAAKKSPAKKTAAKKTSGERKGA</sequence>
<evidence type="ECO:0000256" key="2">
    <source>
        <dbReference type="ARBA" id="ARBA00023172"/>
    </source>
</evidence>
<dbReference type="NCBIfam" id="TIGR02772">
    <property type="entry name" value="Ku_bact"/>
    <property type="match status" value="1"/>
</dbReference>
<accession>A0AA46X1R1</accession>
<feature type="domain" description="Ku" evidence="5">
    <location>
        <begin position="52"/>
        <end position="180"/>
    </location>
</feature>
<comment type="similarity">
    <text evidence="3">Belongs to the prokaryotic Ku family.</text>
</comment>
<dbReference type="Proteomes" id="UP001162740">
    <property type="component" value="Chromosome"/>
</dbReference>
<dbReference type="PANTHER" id="PTHR41251:SF1">
    <property type="entry name" value="NON-HOMOLOGOUS END JOINING PROTEIN KU"/>
    <property type="match status" value="1"/>
</dbReference>
<keyword evidence="3" id="KW-0227">DNA damage</keyword>